<sequence length="70" mass="7625">MKKIFLVSLIILALGSWSGAAEVSALETDKELQTPTIEIIAEVETPTIEILGLANYDYAFTNEETAAPRI</sequence>
<keyword evidence="1" id="KW-0732">Signal</keyword>
<dbReference type="Proteomes" id="UP000275925">
    <property type="component" value="Unassembled WGS sequence"/>
</dbReference>
<evidence type="ECO:0000313" key="3">
    <source>
        <dbReference type="Proteomes" id="UP000275925"/>
    </source>
</evidence>
<accession>A0A388TJU8</accession>
<comment type="caution">
    <text evidence="2">The sequence shown here is derived from an EMBL/GenBank/DDBJ whole genome shotgun (WGS) entry which is preliminary data.</text>
</comment>
<gene>
    <name evidence="2" type="ORF">NO2_1256</name>
</gene>
<feature type="chain" id="PRO_5017306446" evidence="1">
    <location>
        <begin position="21"/>
        <end position="70"/>
    </location>
</feature>
<protein>
    <submittedName>
        <fullName evidence="2">Uncharacterized protein</fullName>
    </submittedName>
</protein>
<reference evidence="2 3" key="1">
    <citation type="journal article" date="2019" name="ISME J.">
        <title>Genome analyses of uncultured TG2/ZB3 bacteria in 'Margulisbacteria' specifically attached to ectosymbiotic spirochetes of protists in the termite gut.</title>
        <authorList>
            <person name="Utami Y.D."/>
            <person name="Kuwahara H."/>
            <person name="Igai K."/>
            <person name="Murakami T."/>
            <person name="Sugaya K."/>
            <person name="Morikawa T."/>
            <person name="Nagura Y."/>
            <person name="Yuki M."/>
            <person name="Deevong P."/>
            <person name="Inoue T."/>
            <person name="Kihara K."/>
            <person name="Lo N."/>
            <person name="Yamada A."/>
            <person name="Ohkuma M."/>
            <person name="Hongoh Y."/>
        </authorList>
    </citation>
    <scope>NUCLEOTIDE SEQUENCE [LARGE SCALE GENOMIC DNA]</scope>
    <source>
        <strain evidence="2">NkOx7-02</strain>
    </source>
</reference>
<dbReference type="AlphaFoldDB" id="A0A388TJU8"/>
<evidence type="ECO:0000313" key="2">
    <source>
        <dbReference type="EMBL" id="GBR76759.1"/>
    </source>
</evidence>
<name>A0A388TJU8_9BACT</name>
<proteinExistence type="predicted"/>
<organism evidence="2 3">
    <name type="scientific">Candidatus Termititenax persephonae</name>
    <dbReference type="NCBI Taxonomy" id="2218525"/>
    <lineage>
        <taxon>Bacteria</taxon>
        <taxon>Bacillati</taxon>
        <taxon>Candidatus Margulisiibacteriota</taxon>
        <taxon>Candidatus Termititenacia</taxon>
        <taxon>Candidatus Termititenacales</taxon>
        <taxon>Candidatus Termititenacaceae</taxon>
        <taxon>Candidatus Termititenax</taxon>
    </lineage>
</organism>
<keyword evidence="3" id="KW-1185">Reference proteome</keyword>
<dbReference type="EMBL" id="BGZO01000046">
    <property type="protein sequence ID" value="GBR76759.1"/>
    <property type="molecule type" value="Genomic_DNA"/>
</dbReference>
<feature type="signal peptide" evidence="1">
    <location>
        <begin position="1"/>
        <end position="20"/>
    </location>
</feature>
<evidence type="ECO:0000256" key="1">
    <source>
        <dbReference type="SAM" id="SignalP"/>
    </source>
</evidence>